<dbReference type="InterPro" id="IPR001611">
    <property type="entry name" value="Leu-rich_rpt"/>
</dbReference>
<evidence type="ECO:0000256" key="4">
    <source>
        <dbReference type="ARBA" id="ARBA00022692"/>
    </source>
</evidence>
<name>A0A830HHR5_9CHLO</name>
<keyword evidence="5" id="KW-0256">Endoplasmic reticulum</keyword>
<proteinExistence type="inferred from homology"/>
<evidence type="ECO:0000256" key="1">
    <source>
        <dbReference type="ARBA" id="ARBA00004430"/>
    </source>
</evidence>
<evidence type="ECO:0000259" key="9">
    <source>
        <dbReference type="Pfam" id="PF06762"/>
    </source>
</evidence>
<dbReference type="EMBL" id="BNJQ01000008">
    <property type="protein sequence ID" value="GHP04597.1"/>
    <property type="molecule type" value="Genomic_DNA"/>
</dbReference>
<dbReference type="InterPro" id="IPR032675">
    <property type="entry name" value="LRR_dom_sf"/>
</dbReference>
<dbReference type="GO" id="GO:0051604">
    <property type="term" value="P:protein maturation"/>
    <property type="evidence" value="ECO:0007669"/>
    <property type="project" value="InterPro"/>
</dbReference>
<comment type="caution">
    <text evidence="11">The sequence shown here is derived from an EMBL/GenBank/DDBJ whole genome shotgun (WGS) entry which is preliminary data.</text>
</comment>
<dbReference type="OrthoDB" id="184583at2759"/>
<comment type="similarity">
    <text evidence="3">Belongs to the lipase maturation factor family.</text>
</comment>
<reference evidence="11" key="1">
    <citation type="submission" date="2020-10" db="EMBL/GenBank/DDBJ databases">
        <title>Unveiling of a novel bifunctional photoreceptor, Dualchrome1, isolated from a cosmopolitan green alga.</title>
        <authorList>
            <person name="Suzuki S."/>
            <person name="Kawachi M."/>
        </authorList>
    </citation>
    <scope>NUCLEOTIDE SEQUENCE</scope>
    <source>
        <strain evidence="11">NIES 2893</strain>
    </source>
</reference>
<dbReference type="InterPro" id="IPR057434">
    <property type="entry name" value="LMF1/2_N"/>
</dbReference>
<keyword evidence="12" id="KW-1185">Reference proteome</keyword>
<dbReference type="Pfam" id="PF25179">
    <property type="entry name" value="LMF1_C"/>
    <property type="match status" value="1"/>
</dbReference>
<evidence type="ECO:0000313" key="11">
    <source>
        <dbReference type="EMBL" id="GHP04597.1"/>
    </source>
</evidence>
<evidence type="ECO:0000256" key="6">
    <source>
        <dbReference type="ARBA" id="ARBA00022989"/>
    </source>
</evidence>
<evidence type="ECO:0000256" key="3">
    <source>
        <dbReference type="ARBA" id="ARBA00005512"/>
    </source>
</evidence>
<feature type="transmembrane region" description="Helical" evidence="8">
    <location>
        <begin position="52"/>
        <end position="78"/>
    </location>
</feature>
<evidence type="ECO:0000256" key="2">
    <source>
        <dbReference type="ARBA" id="ARBA00004477"/>
    </source>
</evidence>
<dbReference type="Pfam" id="PF13516">
    <property type="entry name" value="LRR_6"/>
    <property type="match status" value="1"/>
</dbReference>
<evidence type="ECO:0000256" key="7">
    <source>
        <dbReference type="ARBA" id="ARBA00023136"/>
    </source>
</evidence>
<dbReference type="AlphaFoldDB" id="A0A830HHR5"/>
<keyword evidence="6 8" id="KW-1133">Transmembrane helix</keyword>
<dbReference type="PANTHER" id="PTHR14463">
    <property type="entry name" value="LIPASE MATURATION FACTOR"/>
    <property type="match status" value="1"/>
</dbReference>
<gene>
    <name evidence="11" type="ORF">PPROV_000335100</name>
</gene>
<protein>
    <submittedName>
        <fullName evidence="11">Lipase maturation factor 2</fullName>
    </submittedName>
</protein>
<accession>A0A830HHR5</accession>
<sequence length="723" mass="78305">MADTNTNVVAAYIYLHALGIVSLMQTADTLAQTQIIHAVVQSKTHIKKITTYACLACFFSASLAVGVVTPVALFGLFICYTNTCQIGTRVLSYQWDALNVEAALWAIPMAPFALWHFVDDAPSIINSSSRTNEEMCSVGPPQAATLITTLLCVRLHVAGGAFCKATSGCTLWRSARALEHHLFTQPLPHVGAFVVRATHSDAALRLLTYTAEFAELVAPAALLMPWESARVAGVVTIALIQSAFALSGNFGAINLLAAVTALPSLPDSVFPHAFRRYICSRAEHAWWVPSYAAWAFLAVYVALALYPTAKALHFERMRTTLLSIPGWNRIIAFTALGRYVNHYGLFGRMTPRPRRELVFEQSLDGRVWCEMRARYRPGDSSCLSRAPAFLAFRCPRVDWSLWFLTNDNRSAHRRPAPSWFYAVLEAACLPGHFPGSAIFQASAEHTVDVAEGTARARAAVYTLRPSPRRSPSWWTRDRDTRLYAGGAIAERNLDNNPEAAAARKIQAFLRRRKIQQNVTSASTVSRPTEERSGTVVMAGVSLQHAEGLETFANACKTIATKAYFEADSVRLPEASSAEDKQQSVAKLLMPLLGKNAAGICGISFSRCEIDDTGAAALAVVATRRPALNSLELTYSNVGARGILQLAHGCRQCKNLTHLSVDGSMAGNGGAIAVASALKLGKCALRAVSLRDTLLGTAGIEAIADVACQHLERLDVGLNDAIGD</sequence>
<evidence type="ECO:0000256" key="5">
    <source>
        <dbReference type="ARBA" id="ARBA00022824"/>
    </source>
</evidence>
<evidence type="ECO:0000259" key="10">
    <source>
        <dbReference type="Pfam" id="PF25179"/>
    </source>
</evidence>
<keyword evidence="7 8" id="KW-0472">Membrane</keyword>
<feature type="transmembrane region" description="Helical" evidence="8">
    <location>
        <begin position="285"/>
        <end position="306"/>
    </location>
</feature>
<dbReference type="InterPro" id="IPR057433">
    <property type="entry name" value="LMF1/2_C"/>
</dbReference>
<dbReference type="PANTHER" id="PTHR14463:SF10">
    <property type="entry name" value="LIPASE MATURATION FACTOR 1"/>
    <property type="match status" value="1"/>
</dbReference>
<evidence type="ECO:0000313" key="12">
    <source>
        <dbReference type="Proteomes" id="UP000660262"/>
    </source>
</evidence>
<dbReference type="Proteomes" id="UP000660262">
    <property type="component" value="Unassembled WGS sequence"/>
</dbReference>
<feature type="domain" description="Lipase maturation factor 1/2 N-terminal" evidence="9">
    <location>
        <begin position="92"/>
        <end position="270"/>
    </location>
</feature>
<feature type="domain" description="Lipase maturation factor 1/2 C-terminal" evidence="10">
    <location>
        <begin position="340"/>
        <end position="480"/>
    </location>
</feature>
<dbReference type="SUPFAM" id="SSF52047">
    <property type="entry name" value="RNI-like"/>
    <property type="match status" value="1"/>
</dbReference>
<feature type="transmembrane region" description="Helical" evidence="8">
    <location>
        <begin position="12"/>
        <end position="31"/>
    </location>
</feature>
<dbReference type="GO" id="GO:0005930">
    <property type="term" value="C:axoneme"/>
    <property type="evidence" value="ECO:0007669"/>
    <property type="project" value="UniProtKB-SubCell"/>
</dbReference>
<dbReference type="GO" id="GO:0005789">
    <property type="term" value="C:endoplasmic reticulum membrane"/>
    <property type="evidence" value="ECO:0007669"/>
    <property type="project" value="UniProtKB-SubCell"/>
</dbReference>
<dbReference type="Gene3D" id="3.80.10.10">
    <property type="entry name" value="Ribonuclease Inhibitor"/>
    <property type="match status" value="1"/>
</dbReference>
<comment type="subcellular location">
    <subcellularLocation>
        <location evidence="1">Cytoplasm</location>
        <location evidence="1">Cytoskeleton</location>
        <location evidence="1">Cilium axoneme</location>
    </subcellularLocation>
    <subcellularLocation>
        <location evidence="2">Endoplasmic reticulum membrane</location>
        <topology evidence="2">Multi-pass membrane protein</topology>
    </subcellularLocation>
</comment>
<dbReference type="InterPro" id="IPR009613">
    <property type="entry name" value="LMF"/>
</dbReference>
<organism evidence="11 12">
    <name type="scientific">Pycnococcus provasolii</name>
    <dbReference type="NCBI Taxonomy" id="41880"/>
    <lineage>
        <taxon>Eukaryota</taxon>
        <taxon>Viridiplantae</taxon>
        <taxon>Chlorophyta</taxon>
        <taxon>Pseudoscourfieldiophyceae</taxon>
        <taxon>Pseudoscourfieldiales</taxon>
        <taxon>Pycnococcaceae</taxon>
        <taxon>Pycnococcus</taxon>
    </lineage>
</organism>
<evidence type="ECO:0000256" key="8">
    <source>
        <dbReference type="SAM" id="Phobius"/>
    </source>
</evidence>
<dbReference type="Pfam" id="PF06762">
    <property type="entry name" value="LMF1"/>
    <property type="match status" value="1"/>
</dbReference>
<keyword evidence="4 8" id="KW-0812">Transmembrane</keyword>